<organism evidence="1 2">
    <name type="scientific">Heterotrigona itama</name>
    <dbReference type="NCBI Taxonomy" id="395501"/>
    <lineage>
        <taxon>Eukaryota</taxon>
        <taxon>Metazoa</taxon>
        <taxon>Ecdysozoa</taxon>
        <taxon>Arthropoda</taxon>
        <taxon>Hexapoda</taxon>
        <taxon>Insecta</taxon>
        <taxon>Pterygota</taxon>
        <taxon>Neoptera</taxon>
        <taxon>Endopterygota</taxon>
        <taxon>Hymenoptera</taxon>
        <taxon>Apocrita</taxon>
        <taxon>Aculeata</taxon>
        <taxon>Apoidea</taxon>
        <taxon>Anthophila</taxon>
        <taxon>Apidae</taxon>
        <taxon>Heterotrigona</taxon>
    </lineage>
</organism>
<dbReference type="AlphaFoldDB" id="A0A6V7GUQ5"/>
<feature type="non-terminal residue" evidence="1">
    <location>
        <position position="1"/>
    </location>
</feature>
<dbReference type="OrthoDB" id="10371882at2759"/>
<keyword evidence="2" id="KW-1185">Reference proteome</keyword>
<comment type="caution">
    <text evidence="1">The sequence shown here is derived from an EMBL/GenBank/DDBJ whole genome shotgun (WGS) entry which is preliminary data.</text>
</comment>
<dbReference type="Proteomes" id="UP000752696">
    <property type="component" value="Unassembled WGS sequence"/>
</dbReference>
<proteinExistence type="predicted"/>
<protein>
    <submittedName>
        <fullName evidence="1">Uncharacterized protein</fullName>
    </submittedName>
</protein>
<evidence type="ECO:0000313" key="2">
    <source>
        <dbReference type="Proteomes" id="UP000752696"/>
    </source>
</evidence>
<name>A0A6V7GUQ5_9HYME</name>
<sequence>GHVVPRRAANDGHLAALVKRSKLTFNVCCLMIHDGFIVGAGKTIIINLLLHNSYPVIYHTDEFKKKATNYCMRFGHSLWSANQLPAQEVNLCLKIVS</sequence>
<reference evidence="1" key="1">
    <citation type="submission" date="2020-07" db="EMBL/GenBank/DDBJ databases">
        <authorList>
            <person name="Nazaruddin N."/>
        </authorList>
    </citation>
    <scope>NUCLEOTIDE SEQUENCE</scope>
</reference>
<dbReference type="EMBL" id="CAJDYZ010001630">
    <property type="protein sequence ID" value="CAD1469003.1"/>
    <property type="molecule type" value="Genomic_DNA"/>
</dbReference>
<accession>A0A6V7GUQ5</accession>
<gene>
    <name evidence="1" type="ORF">MHI_LOCUS90863</name>
</gene>
<evidence type="ECO:0000313" key="1">
    <source>
        <dbReference type="EMBL" id="CAD1469003.1"/>
    </source>
</evidence>
<feature type="non-terminal residue" evidence="1">
    <location>
        <position position="97"/>
    </location>
</feature>